<dbReference type="SUPFAM" id="SSF56801">
    <property type="entry name" value="Acetyl-CoA synthetase-like"/>
    <property type="match status" value="1"/>
</dbReference>
<dbReference type="GO" id="GO:0005737">
    <property type="term" value="C:cytoplasm"/>
    <property type="evidence" value="ECO:0007669"/>
    <property type="project" value="TreeGrafter"/>
</dbReference>
<dbReference type="GO" id="GO:0031177">
    <property type="term" value="F:phosphopantetheine binding"/>
    <property type="evidence" value="ECO:0007669"/>
    <property type="project" value="InterPro"/>
</dbReference>
<dbReference type="Gene3D" id="3.30.559.30">
    <property type="entry name" value="Nonribosomal peptide synthetase, condensation domain"/>
    <property type="match status" value="2"/>
</dbReference>
<reference evidence="4 5" key="1">
    <citation type="submission" date="2019-10" db="EMBL/GenBank/DDBJ databases">
        <title>Pseudoalteromonas rubra S4059.</title>
        <authorList>
            <person name="Paulsen S."/>
            <person name="Wang X."/>
        </authorList>
    </citation>
    <scope>NUCLEOTIDE SEQUENCE [LARGE SCALE GENOMIC DNA]</scope>
    <source>
        <strain evidence="4 5">S4059</strain>
    </source>
</reference>
<dbReference type="EMBL" id="CP045429">
    <property type="protein sequence ID" value="QPB82417.1"/>
    <property type="molecule type" value="Genomic_DNA"/>
</dbReference>
<dbReference type="InterPro" id="IPR006162">
    <property type="entry name" value="Ppantetheine_attach_site"/>
</dbReference>
<dbReference type="Pfam" id="PF00501">
    <property type="entry name" value="AMP-binding"/>
    <property type="match status" value="1"/>
</dbReference>
<dbReference type="InterPro" id="IPR044894">
    <property type="entry name" value="TubC_N_sf"/>
</dbReference>
<dbReference type="NCBIfam" id="TIGR01733">
    <property type="entry name" value="AA-adenyl-dom"/>
    <property type="match status" value="1"/>
</dbReference>
<dbReference type="Pfam" id="PF00550">
    <property type="entry name" value="PP-binding"/>
    <property type="match status" value="1"/>
</dbReference>
<comment type="cofactor">
    <cofactor evidence="1">
        <name>pantetheine 4'-phosphate</name>
        <dbReference type="ChEBI" id="CHEBI:47942"/>
    </cofactor>
</comment>
<dbReference type="InterPro" id="IPR009081">
    <property type="entry name" value="PP-bd_ACP"/>
</dbReference>
<dbReference type="Gene3D" id="3.30.559.10">
    <property type="entry name" value="Chloramphenicol acetyltransferase-like domain"/>
    <property type="match status" value="2"/>
</dbReference>
<dbReference type="CDD" id="cd19531">
    <property type="entry name" value="LCL_NRPS-like"/>
    <property type="match status" value="1"/>
</dbReference>
<dbReference type="PROSITE" id="PS00455">
    <property type="entry name" value="AMP_BINDING"/>
    <property type="match status" value="1"/>
</dbReference>
<dbReference type="Proteomes" id="UP000305729">
    <property type="component" value="Chromosome 1"/>
</dbReference>
<dbReference type="Pfam" id="PF18563">
    <property type="entry name" value="TubC_N"/>
    <property type="match status" value="1"/>
</dbReference>
<dbReference type="GO" id="GO:0003824">
    <property type="term" value="F:catalytic activity"/>
    <property type="evidence" value="ECO:0007669"/>
    <property type="project" value="InterPro"/>
</dbReference>
<dbReference type="InterPro" id="IPR036736">
    <property type="entry name" value="ACP-like_sf"/>
</dbReference>
<organism evidence="4 5">
    <name type="scientific">Pseudoalteromonas rubra</name>
    <dbReference type="NCBI Taxonomy" id="43658"/>
    <lineage>
        <taxon>Bacteria</taxon>
        <taxon>Pseudomonadati</taxon>
        <taxon>Pseudomonadota</taxon>
        <taxon>Gammaproteobacteria</taxon>
        <taxon>Alteromonadales</taxon>
        <taxon>Pseudoalteromonadaceae</taxon>
        <taxon>Pseudoalteromonas</taxon>
    </lineage>
</organism>
<dbReference type="InterPro" id="IPR020806">
    <property type="entry name" value="PKS_PP-bd"/>
</dbReference>
<evidence type="ECO:0000313" key="4">
    <source>
        <dbReference type="EMBL" id="QPB82417.1"/>
    </source>
</evidence>
<evidence type="ECO:0000256" key="3">
    <source>
        <dbReference type="ARBA" id="ARBA00022553"/>
    </source>
</evidence>
<evidence type="ECO:0000256" key="2">
    <source>
        <dbReference type="ARBA" id="ARBA00022450"/>
    </source>
</evidence>
<dbReference type="SUPFAM" id="SSF47336">
    <property type="entry name" value="ACP-like"/>
    <property type="match status" value="1"/>
</dbReference>
<dbReference type="Gene3D" id="3.30.300.30">
    <property type="match status" value="1"/>
</dbReference>
<protein>
    <submittedName>
        <fullName evidence="4">Amino acid adenylation domain-containing protein</fullName>
    </submittedName>
</protein>
<dbReference type="Pfam" id="PF00668">
    <property type="entry name" value="Condensation"/>
    <property type="match status" value="2"/>
</dbReference>
<dbReference type="Gene3D" id="1.10.1200.10">
    <property type="entry name" value="ACP-like"/>
    <property type="match status" value="1"/>
</dbReference>
<dbReference type="GO" id="GO:0044550">
    <property type="term" value="P:secondary metabolite biosynthetic process"/>
    <property type="evidence" value="ECO:0007669"/>
    <property type="project" value="TreeGrafter"/>
</dbReference>
<dbReference type="InterPro" id="IPR023213">
    <property type="entry name" value="CAT-like_dom_sf"/>
</dbReference>
<keyword evidence="2" id="KW-0596">Phosphopantetheine</keyword>
<dbReference type="PROSITE" id="PS50075">
    <property type="entry name" value="CARRIER"/>
    <property type="match status" value="1"/>
</dbReference>
<sequence>MIYQLCGKVELNVKKRTIKELLQRVWQAGCQLTLKSQQLALSGNTKNIDRALLQEIKDHKSDIISYLSNTSDNLVLTEQRPAQLPPTASQSSLWMAHKLAELGNAYSMPLVKTFDSLLDIQRVEQAFHALQIRHEALRTNLEDTDGDVYQVIHQTARASVVHLTQEADLSAQVQRLLAVPFSLQQEPLIRLYCIRGEAQTTLVFNMHHVISDGVSLGILSQEFAKLYHGEALLPLTYHYADYAVAQAAWLDSPKLHAAVSALCGPLQDLPDYTNLPIKTARTAERSTLGETYSFAIEAAHTKLAGEVANRAQVTRFTVMMAAFFVMLNKVSSQDSLCIGVPFSNRQANHTDDMLGLFANTLPIAAHISGQLGFSEFVEQLQTQILDTYEWQGVPLDLMLNELKLKRSATYAPLFQVMFAYQNIAADPLVLDGVSSKDIEFDVSHIKYDLKLTIIEEGDELRAVFEYSSALFERDTIVQLGHNYLQVLSNLASAAPLSQWSLLSEADQSQLLEHTSNRSNDTPVSPLCLHQLYEQQVKAQPDFTVLKCGSETLSYAALDSRVNQLANGLIALPGYQAGKLIGVCTDRSFDMVAAILAVLKAGCAYVPLDPEYPSDRIAYICKDAALELVLTQPELSAQFEAMGVTPLNVSDTHGEHWYQAYSSTEPDTAAQVTADQLAYIIYTSGSTGNPKGVMVEHGNAVAMLEWAKRTYSEQELAKVLASTSLCFDLSIYELFLPLCFGSQCVIVDNLIALLAEPVEVTLINSVPTAIELILEQDGLPSETLVVNSAGEPLSATLVNKLLSAGVTKVCNLYGPSEDTTYSTYAEFTSPLSAAPSIGRVIDNTQGYVLSEHNQLLPFGAVGELHLTGKGLARGYLNQPQLTDDKFITNPFYHPECASTSDRMYKTGDLVRYLPSGELEYIGRADEQVKLRGYRIELNEIKAQVESQQAVESALVVVRQSGTQKQLVAYLKPACEDFTPYLAPLKAALESQLPGYMVPDAFVVLENWPLLPNGKINKRALPEPELTNLTDNYVAPQTQLQTELVALWSALLSLPESEIGIRHNFFELGGNSILVAKMLSSIAKQYQVSISFTDVFNNAAIVELARYIEQGELSDLPQLCNTDPVDSLPASPQQIRYFETYNIDAPTSKRMTNTFDYWEDIEILQQAVQVLVEQNDIFHTGYDFDEQGKLRISFNPNPVVEPIFFTQEVESDHELQKAMYGRIAQETFELAHPPLLKLLICKSPNGGGHAVIGIFNGILDAYSGGLVTTEVRRLYNLIAEGKTCAAPDVAYRDFVQWQYALTDSEKYTEARTFWRTQYPDGFTPFYLTDHPQGSQGGTMFAFLLGETLSEQAAAKAKQTESSLFNFLLANFVEVASGWYKRDDVSVGLLYHGRDQAELEDKIGYFVDLLCLKAEYQAGQPFAQLVEQVNKNLFESIDNRIYQYQDLAADFGQSLTEPRFPLTGFHVNNVIVPGEEKQVPAHFEQQTAPLPYEPKFDFNIYVHESNRGILIRMAYANRILTAEEAEQFVTTFKNTVNKNSQ</sequence>
<dbReference type="SMART" id="SM00823">
    <property type="entry name" value="PKS_PP"/>
    <property type="match status" value="1"/>
</dbReference>
<dbReference type="InterPro" id="IPR010071">
    <property type="entry name" value="AA_adenyl_dom"/>
</dbReference>
<accession>A0A5S3UTE2</accession>
<gene>
    <name evidence="4" type="ORF">CWC22_005210</name>
</gene>
<dbReference type="InterPro" id="IPR001242">
    <property type="entry name" value="Condensation_dom"/>
</dbReference>
<dbReference type="InterPro" id="IPR045851">
    <property type="entry name" value="AMP-bd_C_sf"/>
</dbReference>
<proteinExistence type="predicted"/>
<dbReference type="PANTHER" id="PTHR45527">
    <property type="entry name" value="NONRIBOSOMAL PEPTIDE SYNTHETASE"/>
    <property type="match status" value="1"/>
</dbReference>
<evidence type="ECO:0000313" key="5">
    <source>
        <dbReference type="Proteomes" id="UP000305729"/>
    </source>
</evidence>
<dbReference type="PROSITE" id="PS00012">
    <property type="entry name" value="PHOSPHOPANTETHEINE"/>
    <property type="match status" value="1"/>
</dbReference>
<dbReference type="InterPro" id="IPR041464">
    <property type="entry name" value="TubC_N"/>
</dbReference>
<dbReference type="FunFam" id="3.40.50.980:FF:000001">
    <property type="entry name" value="Non-ribosomal peptide synthetase"/>
    <property type="match status" value="1"/>
</dbReference>
<name>A0A5S3UTE2_9GAMM</name>
<dbReference type="InterPro" id="IPR020845">
    <property type="entry name" value="AMP-binding_CS"/>
</dbReference>
<evidence type="ECO:0000256" key="1">
    <source>
        <dbReference type="ARBA" id="ARBA00001957"/>
    </source>
</evidence>
<dbReference type="PANTHER" id="PTHR45527:SF1">
    <property type="entry name" value="FATTY ACID SYNTHASE"/>
    <property type="match status" value="1"/>
</dbReference>
<keyword evidence="3" id="KW-0597">Phosphoprotein</keyword>
<dbReference type="Gene3D" id="3.40.50.12780">
    <property type="entry name" value="N-terminal domain of ligase-like"/>
    <property type="match status" value="1"/>
</dbReference>
<dbReference type="InterPro" id="IPR000873">
    <property type="entry name" value="AMP-dep_synth/lig_dom"/>
</dbReference>
<dbReference type="GO" id="GO:0043041">
    <property type="term" value="P:amino acid activation for nonribosomal peptide biosynthetic process"/>
    <property type="evidence" value="ECO:0007669"/>
    <property type="project" value="TreeGrafter"/>
</dbReference>
<dbReference type="InterPro" id="IPR042099">
    <property type="entry name" value="ANL_N_sf"/>
</dbReference>
<dbReference type="SUPFAM" id="SSF52777">
    <property type="entry name" value="CoA-dependent acyltransferases"/>
    <property type="match status" value="4"/>
</dbReference>
<dbReference type="Gene3D" id="1.10.10.1830">
    <property type="entry name" value="Non-ribosomal peptide synthase, adenylation domain"/>
    <property type="match status" value="1"/>
</dbReference>